<dbReference type="Pfam" id="PF00561">
    <property type="entry name" value="Abhydrolase_1"/>
    <property type="match status" value="1"/>
</dbReference>
<dbReference type="AlphaFoldDB" id="A0ABD2JTE4"/>
<evidence type="ECO:0000256" key="1">
    <source>
        <dbReference type="ARBA" id="ARBA00022801"/>
    </source>
</evidence>
<dbReference type="Gene3D" id="3.40.50.1820">
    <property type="entry name" value="alpha/beta hydrolase"/>
    <property type="match status" value="1"/>
</dbReference>
<dbReference type="PRINTS" id="PR00412">
    <property type="entry name" value="EPOXHYDRLASE"/>
</dbReference>
<evidence type="ECO:0000313" key="4">
    <source>
        <dbReference type="EMBL" id="KAL3093805.1"/>
    </source>
</evidence>
<dbReference type="InterPro" id="IPR000639">
    <property type="entry name" value="Epox_hydrolase-like"/>
</dbReference>
<evidence type="ECO:0000259" key="3">
    <source>
        <dbReference type="Pfam" id="PF00561"/>
    </source>
</evidence>
<organism evidence="4 5">
    <name type="scientific">Heterodera trifolii</name>
    <dbReference type="NCBI Taxonomy" id="157864"/>
    <lineage>
        <taxon>Eukaryota</taxon>
        <taxon>Metazoa</taxon>
        <taxon>Ecdysozoa</taxon>
        <taxon>Nematoda</taxon>
        <taxon>Chromadorea</taxon>
        <taxon>Rhabditida</taxon>
        <taxon>Tylenchina</taxon>
        <taxon>Tylenchomorpha</taxon>
        <taxon>Tylenchoidea</taxon>
        <taxon>Heteroderidae</taxon>
        <taxon>Heteroderinae</taxon>
        <taxon>Heterodera</taxon>
    </lineage>
</organism>
<dbReference type="SUPFAM" id="SSF53474">
    <property type="entry name" value="alpha/beta-Hydrolases"/>
    <property type="match status" value="1"/>
</dbReference>
<accession>A0ABD2JTE4</accession>
<comment type="similarity">
    <text evidence="2">Belongs to the AB hydrolase superfamily. Epoxide hydrolase family.</text>
</comment>
<name>A0ABD2JTE4_9BILA</name>
<keyword evidence="1" id="KW-0378">Hydrolase</keyword>
<dbReference type="InterPro" id="IPR000073">
    <property type="entry name" value="AB_hydrolase_1"/>
</dbReference>
<evidence type="ECO:0000256" key="2">
    <source>
        <dbReference type="ARBA" id="ARBA00038334"/>
    </source>
</evidence>
<reference evidence="4 5" key="1">
    <citation type="submission" date="2024-10" db="EMBL/GenBank/DDBJ databases">
        <authorList>
            <person name="Kim D."/>
        </authorList>
    </citation>
    <scope>NUCLEOTIDE SEQUENCE [LARGE SCALE GENOMIC DNA]</scope>
    <source>
        <strain evidence="4">BH-2024</strain>
    </source>
</reference>
<gene>
    <name evidence="4" type="ORF">niasHT_021634</name>
</gene>
<dbReference type="GO" id="GO:0004301">
    <property type="term" value="F:epoxide hydrolase activity"/>
    <property type="evidence" value="ECO:0007669"/>
    <property type="project" value="UniProtKB-ARBA"/>
</dbReference>
<dbReference type="EMBL" id="JBICBT010000908">
    <property type="protein sequence ID" value="KAL3093805.1"/>
    <property type="molecule type" value="Genomic_DNA"/>
</dbReference>
<sequence>MFVDWWNHRGAYFVAKPHMRPALLDRPEWKHKFIKLKHIQLHFVEMVEGGAHESKPVMLFLHGFPEFWYSWRFQMRHFCAKYRVIAVDLRGYNDSDKPIGIEEYGLELLSADIMELIERLGKQVVLVGHDWGGVIAWNISMERPELLQRLVVMNAPHPKAATKLIRTRSSQLLKSWYIFFFQCPWIPEIFLWARDYGFLETCFLDKPMGLVHRENFTPEDLEAWKHVFSKPNSLTPPLNYYRASMRAVYRRQFSAAVHQPKTLIIWGQQDAALDLEGAELSARLCRDVKVELIPDASHWVQQDVPERVNAVMEVWLAD</sequence>
<proteinExistence type="inferred from homology"/>
<dbReference type="PRINTS" id="PR00111">
    <property type="entry name" value="ABHYDROLASE"/>
</dbReference>
<dbReference type="InterPro" id="IPR029058">
    <property type="entry name" value="AB_hydrolase_fold"/>
</dbReference>
<keyword evidence="5" id="KW-1185">Reference proteome</keyword>
<comment type="caution">
    <text evidence="4">The sequence shown here is derived from an EMBL/GenBank/DDBJ whole genome shotgun (WGS) entry which is preliminary data.</text>
</comment>
<dbReference type="PANTHER" id="PTHR43329">
    <property type="entry name" value="EPOXIDE HYDROLASE"/>
    <property type="match status" value="1"/>
</dbReference>
<dbReference type="Proteomes" id="UP001620626">
    <property type="component" value="Unassembled WGS sequence"/>
</dbReference>
<protein>
    <recommendedName>
        <fullName evidence="3">AB hydrolase-1 domain-containing protein</fullName>
    </recommendedName>
</protein>
<evidence type="ECO:0000313" key="5">
    <source>
        <dbReference type="Proteomes" id="UP001620626"/>
    </source>
</evidence>
<feature type="domain" description="AB hydrolase-1" evidence="3">
    <location>
        <begin position="56"/>
        <end position="301"/>
    </location>
</feature>